<dbReference type="InterPro" id="IPR006638">
    <property type="entry name" value="Elp3/MiaA/NifB-like_rSAM"/>
</dbReference>
<dbReference type="CDD" id="cd01335">
    <property type="entry name" value="Radical_SAM"/>
    <property type="match status" value="1"/>
</dbReference>
<dbReference type="InterPro" id="IPR007197">
    <property type="entry name" value="rSAM"/>
</dbReference>
<keyword evidence="9" id="KW-0479">Metal-binding</keyword>
<evidence type="ECO:0000256" key="15">
    <source>
        <dbReference type="ARBA" id="ARBA00069898"/>
    </source>
</evidence>
<dbReference type="SFLD" id="SFLDG01082">
    <property type="entry name" value="B12-binding_domain_containing"/>
    <property type="match status" value="1"/>
</dbReference>
<evidence type="ECO:0000256" key="5">
    <source>
        <dbReference type="ARBA" id="ARBA00022490"/>
    </source>
</evidence>
<dbReference type="NCBIfam" id="TIGR01579">
    <property type="entry name" value="MiaB-like-C"/>
    <property type="match status" value="1"/>
</dbReference>
<dbReference type="Proteomes" id="UP000294813">
    <property type="component" value="Unassembled WGS sequence"/>
</dbReference>
<dbReference type="RefSeq" id="WP_131919196.1">
    <property type="nucleotide sequence ID" value="NZ_JAOQNU010000011.1"/>
</dbReference>
<dbReference type="FunFam" id="3.40.50.12160:FF:000004">
    <property type="entry name" value="Threonylcarbamoyladenosine tRNA methylthiotransferase MtaB"/>
    <property type="match status" value="1"/>
</dbReference>
<name>A0A4R2RMG8_9FIRM</name>
<dbReference type="EMBL" id="SLXT01000011">
    <property type="protein sequence ID" value="TCP64204.1"/>
    <property type="molecule type" value="Genomic_DNA"/>
</dbReference>
<evidence type="ECO:0000256" key="1">
    <source>
        <dbReference type="ARBA" id="ARBA00001966"/>
    </source>
</evidence>
<evidence type="ECO:0000259" key="17">
    <source>
        <dbReference type="PROSITE" id="PS51918"/>
    </source>
</evidence>
<dbReference type="Pfam" id="PF00919">
    <property type="entry name" value="UPF0004"/>
    <property type="match status" value="1"/>
</dbReference>
<dbReference type="Pfam" id="PF04055">
    <property type="entry name" value="Radical_SAM"/>
    <property type="match status" value="1"/>
</dbReference>
<evidence type="ECO:0000256" key="4">
    <source>
        <dbReference type="ARBA" id="ARBA00022485"/>
    </source>
</evidence>
<feature type="domain" description="MTTase N-terminal" evidence="16">
    <location>
        <begin position="6"/>
        <end position="118"/>
    </location>
</feature>
<keyword evidence="8" id="KW-0819">tRNA processing</keyword>
<organism evidence="18 19">
    <name type="scientific">Heliophilum fasciatum</name>
    <dbReference type="NCBI Taxonomy" id="35700"/>
    <lineage>
        <taxon>Bacteria</taxon>
        <taxon>Bacillati</taxon>
        <taxon>Bacillota</taxon>
        <taxon>Clostridia</taxon>
        <taxon>Eubacteriales</taxon>
        <taxon>Heliobacteriaceae</taxon>
        <taxon>Heliophilum</taxon>
    </lineage>
</organism>
<reference evidence="18 19" key="1">
    <citation type="submission" date="2019-03" db="EMBL/GenBank/DDBJ databases">
        <title>Genomic Encyclopedia of Type Strains, Phase IV (KMG-IV): sequencing the most valuable type-strain genomes for metagenomic binning, comparative biology and taxonomic classification.</title>
        <authorList>
            <person name="Goeker M."/>
        </authorList>
    </citation>
    <scope>NUCLEOTIDE SEQUENCE [LARGE SCALE GENOMIC DNA]</scope>
    <source>
        <strain evidence="18 19">DSM 11170</strain>
    </source>
</reference>
<dbReference type="InterPro" id="IPR038135">
    <property type="entry name" value="Methylthiotransferase_N_sf"/>
</dbReference>
<dbReference type="InterPro" id="IPR058240">
    <property type="entry name" value="rSAM_sf"/>
</dbReference>
<evidence type="ECO:0000256" key="6">
    <source>
        <dbReference type="ARBA" id="ARBA00022679"/>
    </source>
</evidence>
<dbReference type="AlphaFoldDB" id="A0A4R2RMG8"/>
<dbReference type="Gene3D" id="3.80.30.20">
    <property type="entry name" value="tm_1862 like domain"/>
    <property type="match status" value="1"/>
</dbReference>
<dbReference type="GO" id="GO:0035598">
    <property type="term" value="F:tRNA (N(6)-L-threonylcarbamoyladenosine(37)-C(2))-methylthiotransferase activity"/>
    <property type="evidence" value="ECO:0007669"/>
    <property type="project" value="UniProtKB-EC"/>
</dbReference>
<sequence>MTDRQRTVAFYTLGCKVNQGESAAMAGMFTARGYRLVPFEEMADVYVINTCTVTHLSDRKSRQMIRRAHRHAPEAVIAVVGCYAQSSPEAVEALEGVQVVVGTEHRSQLVDLVEAAAQAQQGTTRSIVGDVRQQREFEEFPAVAETARTRATIKIQDGCDLFCTYCIIPHVRGPVRSRHRERVLAEAARLINEGFQEIVLSGIHLGAYGTDHGTDLASLIRELCALPGLPRLRIGSVEPQEFTPELLAAIEAPQVCPHFHIPLQSGADPVLKRMGRRYRQRDFADVLAKVRKHKPGAAITSDVLTGFPGETEADAEATLAFCRDMAFAALHVFPFSPRQGTPAATFADPVPPAVKEARAAELGRLARELSTAYAESWLGRTVTVLLEEPVDAGWTGHSENYLTVHVPLPATDAGNRPTDTAELQGKPVTVQLDKLLPNGQLQGRWVP</sequence>
<evidence type="ECO:0000313" key="19">
    <source>
        <dbReference type="Proteomes" id="UP000294813"/>
    </source>
</evidence>
<comment type="function">
    <text evidence="2">Catalyzes the methylthiolation of N6-threonylcarbamoyladenosine (t(6)A), leading to the formation of 2-methylthio-N6-threonylcarbamoyladenosine (ms(2)t(6)A) at position 37 in tRNAs that read codons beginning with adenine.</text>
</comment>
<evidence type="ECO:0000256" key="14">
    <source>
        <dbReference type="ARBA" id="ARBA00061574"/>
    </source>
</evidence>
<gene>
    <name evidence="18" type="ORF">EDD73_11156</name>
</gene>
<keyword evidence="4" id="KW-0004">4Fe-4S</keyword>
<evidence type="ECO:0000256" key="13">
    <source>
        <dbReference type="ARBA" id="ARBA00051661"/>
    </source>
</evidence>
<keyword evidence="5" id="KW-0963">Cytoplasm</keyword>
<dbReference type="InterPro" id="IPR006467">
    <property type="entry name" value="MiaB-like_bact"/>
</dbReference>
<keyword evidence="10" id="KW-0408">Iron</keyword>
<evidence type="ECO:0000256" key="8">
    <source>
        <dbReference type="ARBA" id="ARBA00022694"/>
    </source>
</evidence>
<comment type="cofactor">
    <cofactor evidence="1">
        <name>[4Fe-4S] cluster</name>
        <dbReference type="ChEBI" id="CHEBI:49883"/>
    </cofactor>
</comment>
<dbReference type="PANTHER" id="PTHR11918:SF45">
    <property type="entry name" value="THREONYLCARBAMOYLADENOSINE TRNA METHYLTHIOTRANSFERASE"/>
    <property type="match status" value="1"/>
</dbReference>
<dbReference type="InterPro" id="IPR013848">
    <property type="entry name" value="Methylthiotransferase_N"/>
</dbReference>
<evidence type="ECO:0000256" key="10">
    <source>
        <dbReference type="ARBA" id="ARBA00023004"/>
    </source>
</evidence>
<dbReference type="Gene3D" id="3.40.50.12160">
    <property type="entry name" value="Methylthiotransferase, N-terminal domain"/>
    <property type="match status" value="1"/>
</dbReference>
<dbReference type="PROSITE" id="PS51449">
    <property type="entry name" value="MTTASE_N"/>
    <property type="match status" value="1"/>
</dbReference>
<evidence type="ECO:0000256" key="9">
    <source>
        <dbReference type="ARBA" id="ARBA00022723"/>
    </source>
</evidence>
<dbReference type="PANTHER" id="PTHR11918">
    <property type="entry name" value="RADICAL SAM PROTEINS"/>
    <property type="match status" value="1"/>
</dbReference>
<keyword evidence="6 18" id="KW-0808">Transferase</keyword>
<evidence type="ECO:0000256" key="11">
    <source>
        <dbReference type="ARBA" id="ARBA00023014"/>
    </source>
</evidence>
<dbReference type="GO" id="GO:0051539">
    <property type="term" value="F:4 iron, 4 sulfur cluster binding"/>
    <property type="evidence" value="ECO:0007669"/>
    <property type="project" value="UniProtKB-KW"/>
</dbReference>
<evidence type="ECO:0000313" key="18">
    <source>
        <dbReference type="EMBL" id="TCP64204.1"/>
    </source>
</evidence>
<dbReference type="SFLD" id="SFLDS00029">
    <property type="entry name" value="Radical_SAM"/>
    <property type="match status" value="1"/>
</dbReference>
<dbReference type="PROSITE" id="PS51918">
    <property type="entry name" value="RADICAL_SAM"/>
    <property type="match status" value="1"/>
</dbReference>
<dbReference type="PROSITE" id="PS01278">
    <property type="entry name" value="MTTASE_RADICAL"/>
    <property type="match status" value="1"/>
</dbReference>
<dbReference type="SUPFAM" id="SSF102114">
    <property type="entry name" value="Radical SAM enzymes"/>
    <property type="match status" value="1"/>
</dbReference>
<dbReference type="SMART" id="SM00729">
    <property type="entry name" value="Elp3"/>
    <property type="match status" value="1"/>
</dbReference>
<evidence type="ECO:0000256" key="2">
    <source>
        <dbReference type="ARBA" id="ARBA00002399"/>
    </source>
</evidence>
<dbReference type="FunFam" id="3.80.30.20:FF:000001">
    <property type="entry name" value="tRNA-2-methylthio-N(6)-dimethylallyladenosine synthase 2"/>
    <property type="match status" value="1"/>
</dbReference>
<feature type="domain" description="Radical SAM core" evidence="17">
    <location>
        <begin position="145"/>
        <end position="372"/>
    </location>
</feature>
<comment type="catalytic activity">
    <reaction evidence="13">
        <text>N(6)-L-threonylcarbamoyladenosine(37) in tRNA + (sulfur carrier)-SH + AH2 + 2 S-adenosyl-L-methionine = 2-methylsulfanyl-N(6)-L-threonylcarbamoyladenosine(37) in tRNA + (sulfur carrier)-H + 5'-deoxyadenosine + L-methionine + A + S-adenosyl-L-homocysteine + 2 H(+)</text>
        <dbReference type="Rhea" id="RHEA:37075"/>
        <dbReference type="Rhea" id="RHEA-COMP:10163"/>
        <dbReference type="Rhea" id="RHEA-COMP:11092"/>
        <dbReference type="Rhea" id="RHEA-COMP:14737"/>
        <dbReference type="Rhea" id="RHEA-COMP:14739"/>
        <dbReference type="ChEBI" id="CHEBI:13193"/>
        <dbReference type="ChEBI" id="CHEBI:15378"/>
        <dbReference type="ChEBI" id="CHEBI:17319"/>
        <dbReference type="ChEBI" id="CHEBI:17499"/>
        <dbReference type="ChEBI" id="CHEBI:29917"/>
        <dbReference type="ChEBI" id="CHEBI:57844"/>
        <dbReference type="ChEBI" id="CHEBI:57856"/>
        <dbReference type="ChEBI" id="CHEBI:59789"/>
        <dbReference type="ChEBI" id="CHEBI:64428"/>
        <dbReference type="ChEBI" id="CHEBI:74418"/>
        <dbReference type="ChEBI" id="CHEBI:74420"/>
        <dbReference type="EC" id="2.8.4.5"/>
    </reaction>
</comment>
<evidence type="ECO:0000259" key="16">
    <source>
        <dbReference type="PROSITE" id="PS51449"/>
    </source>
</evidence>
<dbReference type="InterPro" id="IPR023404">
    <property type="entry name" value="rSAM_horseshoe"/>
</dbReference>
<keyword evidence="11" id="KW-0411">Iron-sulfur</keyword>
<evidence type="ECO:0000256" key="3">
    <source>
        <dbReference type="ARBA" id="ARBA00013273"/>
    </source>
</evidence>
<dbReference type="EC" id="2.8.4.5" evidence="3"/>
<accession>A0A4R2RMG8</accession>
<proteinExistence type="inferred from homology"/>
<dbReference type="OrthoDB" id="9805215at2"/>
<dbReference type="SFLD" id="SFLDG01061">
    <property type="entry name" value="methylthiotransferase"/>
    <property type="match status" value="1"/>
</dbReference>
<evidence type="ECO:0000256" key="7">
    <source>
        <dbReference type="ARBA" id="ARBA00022691"/>
    </source>
</evidence>
<comment type="similarity">
    <text evidence="14">Belongs to the methylthiotransferase family. MtaB subfamily.</text>
</comment>
<dbReference type="NCBIfam" id="TIGR00089">
    <property type="entry name" value="MiaB/RimO family radical SAM methylthiotransferase"/>
    <property type="match status" value="1"/>
</dbReference>
<dbReference type="GO" id="GO:0046872">
    <property type="term" value="F:metal ion binding"/>
    <property type="evidence" value="ECO:0007669"/>
    <property type="project" value="UniProtKB-KW"/>
</dbReference>
<dbReference type="InterPro" id="IPR020612">
    <property type="entry name" value="Methylthiotransferase_CS"/>
</dbReference>
<protein>
    <recommendedName>
        <fullName evidence="15">Threonylcarbamoyladenosine tRNA methylthiotransferase MtaB</fullName>
        <ecNumber evidence="3">2.8.4.5</ecNumber>
    </recommendedName>
    <alternativeName>
        <fullName evidence="12">tRNA-t(6)A37 methylthiotransferase</fullName>
    </alternativeName>
</protein>
<comment type="caution">
    <text evidence="18">The sequence shown here is derived from an EMBL/GenBank/DDBJ whole genome shotgun (WGS) entry which is preliminary data.</text>
</comment>
<keyword evidence="7" id="KW-0949">S-adenosyl-L-methionine</keyword>
<dbReference type="InterPro" id="IPR005839">
    <property type="entry name" value="Methylthiotransferase"/>
</dbReference>
<evidence type="ECO:0000256" key="12">
    <source>
        <dbReference type="ARBA" id="ARBA00031213"/>
    </source>
</evidence>
<keyword evidence="19" id="KW-1185">Reference proteome</keyword>